<keyword evidence="2" id="KW-1185">Reference proteome</keyword>
<evidence type="ECO:0008006" key="3">
    <source>
        <dbReference type="Google" id="ProtNLM"/>
    </source>
</evidence>
<organism evidence="1 2">
    <name type="scientific">Niastella koreensis</name>
    <dbReference type="NCBI Taxonomy" id="354356"/>
    <lineage>
        <taxon>Bacteria</taxon>
        <taxon>Pseudomonadati</taxon>
        <taxon>Bacteroidota</taxon>
        <taxon>Chitinophagia</taxon>
        <taxon>Chitinophagales</taxon>
        <taxon>Chitinophagaceae</taxon>
        <taxon>Niastella</taxon>
    </lineage>
</organism>
<evidence type="ECO:0000313" key="2">
    <source>
        <dbReference type="Proteomes" id="UP000192277"/>
    </source>
</evidence>
<proteinExistence type="predicted"/>
<dbReference type="Proteomes" id="UP000192277">
    <property type="component" value="Unassembled WGS sequence"/>
</dbReference>
<gene>
    <name evidence="1" type="ORF">A4D02_10535</name>
</gene>
<evidence type="ECO:0000313" key="1">
    <source>
        <dbReference type="EMBL" id="OQP43906.1"/>
    </source>
</evidence>
<reference evidence="1 2" key="1">
    <citation type="submission" date="2016-04" db="EMBL/GenBank/DDBJ databases">
        <authorList>
            <person name="Chen L."/>
            <person name="Zhuang W."/>
            <person name="Wang G."/>
        </authorList>
    </citation>
    <scope>NUCLEOTIDE SEQUENCE [LARGE SCALE GENOMIC DNA]</scope>
    <source>
        <strain evidence="2">GR20</strain>
    </source>
</reference>
<name>A0ABX3NV32_9BACT</name>
<protein>
    <recommendedName>
        <fullName evidence="3">Knr4/Smi1-like domain-containing protein</fullName>
    </recommendedName>
</protein>
<comment type="caution">
    <text evidence="1">The sequence shown here is derived from an EMBL/GenBank/DDBJ whole genome shotgun (WGS) entry which is preliminary data.</text>
</comment>
<dbReference type="RefSeq" id="WP_014218899.1">
    <property type="nucleotide sequence ID" value="NZ_LWBO01000034.1"/>
</dbReference>
<sequence length="199" mass="23341">MLPINPVIFTSNLLITQQYCYLQLTNDTDKATIFRSFNPYIQVERFFEFRKHYYDFVIEEDVQTITQAHWTIDPFDNPNIIAKMFHDQLVHKEACLGGISPPGEKYHGDIVISSINESVLDGASEVQSFGLFDIYDIPPIDTWFYLMNTDGGKRLLFAWIPEGYIHYANNAVEVNCMDCIGWFKDWYPEEYKQYYLLAQ</sequence>
<accession>A0ABX3NV32</accession>
<dbReference type="EMBL" id="LWBO01000034">
    <property type="protein sequence ID" value="OQP43906.1"/>
    <property type="molecule type" value="Genomic_DNA"/>
</dbReference>